<sequence length="239" mass="28988">MIKEEDYKGFKIFYCEDKYLEFGKKIIEKDFKTIKILKDSKRNYVSEIEIEGNNFIIKEPRNEYIIPQRKIMTLFKKGEAVSTLININKLIDKYGFKEYARPFLAIVRRKNKMINYSLFLMEKIEGKIEEKNLDVLIELIKKIHKKGFYHGDFNPSNFLNSNGKIFILDTQGKKMFFGNYRAHYDMLTMKIDTYKNMKYPYSKNIFYYFALTVKKFKKLYFVRKIKEFKKKLREKGWKI</sequence>
<accession>A0A2B7YLD7</accession>
<protein>
    <submittedName>
        <fullName evidence="1">Lipopolysaccharide biosynthesis protein</fullName>
    </submittedName>
</protein>
<dbReference type="InterPro" id="IPR011009">
    <property type="entry name" value="Kinase-like_dom_sf"/>
</dbReference>
<comment type="caution">
    <text evidence="1">The sequence shown here is derived from an EMBL/GenBank/DDBJ whole genome shotgun (WGS) entry which is preliminary data.</text>
</comment>
<gene>
    <name evidence="1" type="ORF">RN96_00025</name>
</gene>
<evidence type="ECO:0000313" key="1">
    <source>
        <dbReference type="EMBL" id="PGH21668.1"/>
    </source>
</evidence>
<dbReference type="EMBL" id="NJGI01000001">
    <property type="protein sequence ID" value="PGH21668.1"/>
    <property type="molecule type" value="Genomic_DNA"/>
</dbReference>
<dbReference type="RefSeq" id="WP_098701845.1">
    <property type="nucleotide sequence ID" value="NZ_NJGI01000001.1"/>
</dbReference>
<dbReference type="Pfam" id="PF06176">
    <property type="entry name" value="WaaY"/>
    <property type="match status" value="1"/>
</dbReference>
<dbReference type="Proteomes" id="UP000222862">
    <property type="component" value="Unassembled WGS sequence"/>
</dbReference>
<dbReference type="SUPFAM" id="SSF56112">
    <property type="entry name" value="Protein kinase-like (PK-like)"/>
    <property type="match status" value="1"/>
</dbReference>
<dbReference type="AlphaFoldDB" id="A0A2B7YLD7"/>
<proteinExistence type="predicted"/>
<dbReference type="InterPro" id="IPR009330">
    <property type="entry name" value="LipoPS_heptP_kinase"/>
</dbReference>
<evidence type="ECO:0000313" key="2">
    <source>
        <dbReference type="Proteomes" id="UP000222862"/>
    </source>
</evidence>
<name>A0A2B7YLD7_FUSNP</name>
<organism evidence="1 2">
    <name type="scientific">Fusobacterium nucleatum subsp. polymorphum</name>
    <name type="common">Fusobacterium polymorphum</name>
    <dbReference type="NCBI Taxonomy" id="76857"/>
    <lineage>
        <taxon>Bacteria</taxon>
        <taxon>Fusobacteriati</taxon>
        <taxon>Fusobacteriota</taxon>
        <taxon>Fusobacteriia</taxon>
        <taxon>Fusobacteriales</taxon>
        <taxon>Fusobacteriaceae</taxon>
        <taxon>Fusobacterium</taxon>
    </lineage>
</organism>
<reference evidence="1 2" key="1">
    <citation type="submission" date="2017-06" db="EMBL/GenBank/DDBJ databases">
        <title>Genome sequencing of Fusobacterium nucleatum subsp. polymorphum KCOM 1232 (=ChDC F37).</title>
        <authorList>
            <person name="Kook J.-K."/>
            <person name="Park S.-N."/>
            <person name="Lim Y.K."/>
            <person name="Roh H."/>
        </authorList>
    </citation>
    <scope>NUCLEOTIDE SEQUENCE [LARGE SCALE GENOMIC DNA]</scope>
    <source>
        <strain evidence="2">KCOM 1232 ( ChDC F37)</strain>
    </source>
</reference>
<dbReference type="Gene3D" id="1.10.510.10">
    <property type="entry name" value="Transferase(Phosphotransferase) domain 1"/>
    <property type="match status" value="1"/>
</dbReference>